<organism evidence="2 3">
    <name type="scientific">Mycobacterium senriense</name>
    <dbReference type="NCBI Taxonomy" id="2775496"/>
    <lineage>
        <taxon>Bacteria</taxon>
        <taxon>Bacillati</taxon>
        <taxon>Actinomycetota</taxon>
        <taxon>Actinomycetes</taxon>
        <taxon>Mycobacteriales</taxon>
        <taxon>Mycobacteriaceae</taxon>
        <taxon>Mycobacterium</taxon>
        <taxon>Mycobacterium avium complex (MAC)</taxon>
    </lineage>
</organism>
<evidence type="ECO:0000313" key="3">
    <source>
        <dbReference type="Proteomes" id="UP000826012"/>
    </source>
</evidence>
<evidence type="ECO:0000256" key="1">
    <source>
        <dbReference type="SAM" id="SignalP"/>
    </source>
</evidence>
<keyword evidence="1" id="KW-0732">Signal</keyword>
<keyword evidence="3" id="KW-1185">Reference proteome</keyword>
<reference evidence="2 3" key="1">
    <citation type="submission" date="2021-07" db="EMBL/GenBank/DDBJ databases">
        <title>Complete genome sequence of nontuberculous Mycobacterium sp. TY59.</title>
        <authorList>
            <person name="Fukushima K."/>
        </authorList>
    </citation>
    <scope>NUCLEOTIDE SEQUENCE [LARGE SCALE GENOMIC DNA]</scope>
    <source>
        <strain evidence="2 3">TY59</strain>
    </source>
</reference>
<protein>
    <recommendedName>
        <fullName evidence="4">Secreted protein</fullName>
    </recommendedName>
</protein>
<accession>A0ABN6IGU5</accession>
<feature type="signal peptide" evidence="1">
    <location>
        <begin position="1"/>
        <end position="24"/>
    </location>
</feature>
<feature type="chain" id="PRO_5047519301" description="Secreted protein" evidence="1">
    <location>
        <begin position="25"/>
        <end position="64"/>
    </location>
</feature>
<gene>
    <name evidence="2" type="ORF">MTY59_28820</name>
</gene>
<name>A0ABN6IGU5_9MYCO</name>
<evidence type="ECO:0000313" key="2">
    <source>
        <dbReference type="EMBL" id="BCZ23027.1"/>
    </source>
</evidence>
<proteinExistence type="predicted"/>
<sequence length="64" mass="6667">MLAMAPSAPVMSLLAINNWISVTAAMMTNATTAGANATLTRSRAWRAPAARLSSTRVTLGHVPD</sequence>
<evidence type="ECO:0008006" key="4">
    <source>
        <dbReference type="Google" id="ProtNLM"/>
    </source>
</evidence>
<dbReference type="Proteomes" id="UP000826012">
    <property type="component" value="Chromosome"/>
</dbReference>
<dbReference type="EMBL" id="AP024828">
    <property type="protein sequence ID" value="BCZ23027.1"/>
    <property type="molecule type" value="Genomic_DNA"/>
</dbReference>